<dbReference type="EMBL" id="CP036299">
    <property type="protein sequence ID" value="QDV32159.1"/>
    <property type="molecule type" value="Genomic_DNA"/>
</dbReference>
<keyword evidence="2" id="KW-0812">Transmembrane</keyword>
<dbReference type="AlphaFoldDB" id="A0A518GU92"/>
<feature type="transmembrane region" description="Helical" evidence="2">
    <location>
        <begin position="38"/>
        <end position="63"/>
    </location>
</feature>
<evidence type="ECO:0000256" key="2">
    <source>
        <dbReference type="SAM" id="Phobius"/>
    </source>
</evidence>
<evidence type="ECO:0000313" key="3">
    <source>
        <dbReference type="EMBL" id="QDV32159.1"/>
    </source>
</evidence>
<gene>
    <name evidence="3" type="ORF">Spb1_41090</name>
</gene>
<name>A0A518GU92_9PLAN</name>
<feature type="region of interest" description="Disordered" evidence="1">
    <location>
        <begin position="241"/>
        <end position="280"/>
    </location>
</feature>
<dbReference type="NCBIfam" id="TIGR02532">
    <property type="entry name" value="IV_pilin_GFxxxE"/>
    <property type="match status" value="1"/>
</dbReference>
<evidence type="ECO:0000256" key="1">
    <source>
        <dbReference type="SAM" id="MobiDB-lite"/>
    </source>
</evidence>
<evidence type="ECO:0000313" key="4">
    <source>
        <dbReference type="Proteomes" id="UP000315349"/>
    </source>
</evidence>
<reference evidence="3 4" key="1">
    <citation type="submission" date="2019-02" db="EMBL/GenBank/DDBJ databases">
        <title>Deep-cultivation of Planctomycetes and their phenomic and genomic characterization uncovers novel biology.</title>
        <authorList>
            <person name="Wiegand S."/>
            <person name="Jogler M."/>
            <person name="Boedeker C."/>
            <person name="Pinto D."/>
            <person name="Vollmers J."/>
            <person name="Rivas-Marin E."/>
            <person name="Kohn T."/>
            <person name="Peeters S.H."/>
            <person name="Heuer A."/>
            <person name="Rast P."/>
            <person name="Oberbeckmann S."/>
            <person name="Bunk B."/>
            <person name="Jeske O."/>
            <person name="Meyerdierks A."/>
            <person name="Storesund J.E."/>
            <person name="Kallscheuer N."/>
            <person name="Luecker S."/>
            <person name="Lage O.M."/>
            <person name="Pohl T."/>
            <person name="Merkel B.J."/>
            <person name="Hornburger P."/>
            <person name="Mueller R.-W."/>
            <person name="Bruemmer F."/>
            <person name="Labrenz M."/>
            <person name="Spormann A.M."/>
            <person name="Op den Camp H."/>
            <person name="Overmann J."/>
            <person name="Amann R."/>
            <person name="Jetten M.S.M."/>
            <person name="Mascher T."/>
            <person name="Medema M.H."/>
            <person name="Devos D.P."/>
            <person name="Kaster A.-K."/>
            <person name="Ovreas L."/>
            <person name="Rohde M."/>
            <person name="Galperin M.Y."/>
            <person name="Jogler C."/>
        </authorList>
    </citation>
    <scope>NUCLEOTIDE SEQUENCE [LARGE SCALE GENOMIC DNA]</scope>
    <source>
        <strain evidence="3 4">Spb1</strain>
    </source>
</reference>
<accession>A0A518GU92</accession>
<protein>
    <submittedName>
        <fullName evidence="3">Uncharacterized protein</fullName>
    </submittedName>
</protein>
<keyword evidence="2" id="KW-1133">Transmembrane helix</keyword>
<sequence>MSMLKTTLFRQRKVTGKPVSSELAVSRTRTSPRRGHSLIEMLVVISVMGMVFPLVFTMMVTMLQAQAGQADRMMSMISLRRLATDFRRDVWSASQVKMSAEAKTLQLTTPAITHPEMTRKADLPITYRIEQRTHELVVHREVSVSQSEDDSPTDARSTATSDRYIFPYATAEWIDSDEEVRAGEESESAFVSLEISLPPPLVTTRTGWSGSAEAPKVWKTRISATAGQSQLIRAQIKREWLGDKTKDHEDERIQQPADATTPENRGRKAPPVQDLQGVRP</sequence>
<dbReference type="OrthoDB" id="211303at2"/>
<dbReference type="InterPro" id="IPR012902">
    <property type="entry name" value="N_methyl_site"/>
</dbReference>
<dbReference type="RefSeq" id="WP_145304184.1">
    <property type="nucleotide sequence ID" value="NZ_CP036299.1"/>
</dbReference>
<dbReference type="KEGG" id="peh:Spb1_41090"/>
<keyword evidence="4" id="KW-1185">Reference proteome</keyword>
<dbReference type="Proteomes" id="UP000315349">
    <property type="component" value="Chromosome"/>
</dbReference>
<proteinExistence type="predicted"/>
<organism evidence="3 4">
    <name type="scientific">Planctopirus ephydatiae</name>
    <dbReference type="NCBI Taxonomy" id="2528019"/>
    <lineage>
        <taxon>Bacteria</taxon>
        <taxon>Pseudomonadati</taxon>
        <taxon>Planctomycetota</taxon>
        <taxon>Planctomycetia</taxon>
        <taxon>Planctomycetales</taxon>
        <taxon>Planctomycetaceae</taxon>
        <taxon>Planctopirus</taxon>
    </lineage>
</organism>
<feature type="compositionally biased region" description="Basic and acidic residues" evidence="1">
    <location>
        <begin position="241"/>
        <end position="253"/>
    </location>
</feature>
<feature type="region of interest" description="Disordered" evidence="1">
    <location>
        <begin position="140"/>
        <end position="159"/>
    </location>
</feature>
<keyword evidence="2" id="KW-0472">Membrane</keyword>